<keyword evidence="3" id="KW-1185">Reference proteome</keyword>
<evidence type="ECO:0000259" key="1">
    <source>
        <dbReference type="Pfam" id="PF04326"/>
    </source>
</evidence>
<dbReference type="RefSeq" id="WP_204653821.1">
    <property type="nucleotide sequence ID" value="NZ_JAFBFD010000014.1"/>
</dbReference>
<accession>A0ABV9MVT3</accession>
<dbReference type="Gene3D" id="3.30.565.60">
    <property type="match status" value="1"/>
</dbReference>
<dbReference type="InterPro" id="IPR036388">
    <property type="entry name" value="WH-like_DNA-bd_sf"/>
</dbReference>
<protein>
    <submittedName>
        <fullName evidence="2">RNA-binding domain-containing protein</fullName>
    </submittedName>
</protein>
<gene>
    <name evidence="2" type="ORF">ACFO5I_06835</name>
</gene>
<dbReference type="Pfam" id="PF13749">
    <property type="entry name" value="HATPase_c_4"/>
    <property type="match status" value="1"/>
</dbReference>
<dbReference type="InterPro" id="IPR038461">
    <property type="entry name" value="Schlafen_AlbA_2_dom_sf"/>
</dbReference>
<evidence type="ECO:0000313" key="2">
    <source>
        <dbReference type="EMBL" id="MFC4719445.1"/>
    </source>
</evidence>
<dbReference type="Gene3D" id="3.30.950.30">
    <property type="entry name" value="Schlafen, AAA domain"/>
    <property type="match status" value="1"/>
</dbReference>
<dbReference type="Proteomes" id="UP001595969">
    <property type="component" value="Unassembled WGS sequence"/>
</dbReference>
<dbReference type="PANTHER" id="PTHR30595:SF6">
    <property type="entry name" value="SCHLAFEN ALBA-2 DOMAIN-CONTAINING PROTEIN"/>
    <property type="match status" value="1"/>
</dbReference>
<evidence type="ECO:0000313" key="3">
    <source>
        <dbReference type="Proteomes" id="UP001595969"/>
    </source>
</evidence>
<dbReference type="PANTHER" id="PTHR30595">
    <property type="entry name" value="GLPR-RELATED TRANSCRIPTIONAL REPRESSOR"/>
    <property type="match status" value="1"/>
</dbReference>
<proteinExistence type="predicted"/>
<dbReference type="SUPFAM" id="SSF46785">
    <property type="entry name" value="Winged helix' DNA-binding domain"/>
    <property type="match status" value="1"/>
</dbReference>
<name>A0ABV9MVT3_9ENTE</name>
<reference evidence="3" key="1">
    <citation type="journal article" date="2019" name="Int. J. Syst. Evol. Microbiol.">
        <title>The Global Catalogue of Microorganisms (GCM) 10K type strain sequencing project: providing services to taxonomists for standard genome sequencing and annotation.</title>
        <authorList>
            <consortium name="The Broad Institute Genomics Platform"/>
            <consortium name="The Broad Institute Genome Sequencing Center for Infectious Disease"/>
            <person name="Wu L."/>
            <person name="Ma J."/>
        </authorList>
    </citation>
    <scope>NUCLEOTIDE SEQUENCE [LARGE SCALE GENOMIC DNA]</scope>
    <source>
        <strain evidence="3">CGMCC 1.19032</strain>
    </source>
</reference>
<dbReference type="InterPro" id="IPR036390">
    <property type="entry name" value="WH_DNA-bd_sf"/>
</dbReference>
<organism evidence="2 3">
    <name type="scientific">Enterococcus lemanii</name>
    <dbReference type="NCBI Taxonomy" id="1159752"/>
    <lineage>
        <taxon>Bacteria</taxon>
        <taxon>Bacillati</taxon>
        <taxon>Bacillota</taxon>
        <taxon>Bacilli</taxon>
        <taxon>Lactobacillales</taxon>
        <taxon>Enterococcaceae</taxon>
        <taxon>Enterococcus</taxon>
    </lineage>
</organism>
<comment type="caution">
    <text evidence="2">The sequence shown here is derived from an EMBL/GenBank/DDBJ whole genome shotgun (WGS) entry which is preliminary data.</text>
</comment>
<dbReference type="Gene3D" id="1.10.10.10">
    <property type="entry name" value="Winged helix-like DNA-binding domain superfamily/Winged helix DNA-binding domain"/>
    <property type="match status" value="1"/>
</dbReference>
<dbReference type="InterPro" id="IPR007421">
    <property type="entry name" value="Schlafen_AlbA_2_dom"/>
</dbReference>
<dbReference type="Pfam" id="PF04326">
    <property type="entry name" value="SLFN_AlbA_2"/>
    <property type="match status" value="1"/>
</dbReference>
<dbReference type="EMBL" id="JBHSGS010000039">
    <property type="protein sequence ID" value="MFC4719445.1"/>
    <property type="molecule type" value="Genomic_DNA"/>
</dbReference>
<sequence length="498" mass="57210">MTKIILKPESSSREYKKAKNKLPKDFWKTYSAFSNTNGGLVVLGISEDDKGNFSITGIEDVEKIKKDLFTTLRDDTKISFNSITESNVNIRCFDDKLVLEILVLEAPIYKKPVYLNNDIKNTYKRLNDGDHRATTEELKNMIRNAEDDLDSHLLSNYDINDLNKNSIENYRRLLIGNNEESAYVDMSIKNLLIDVGAMKRNRENLKEIEYKLTIGGLLFFGKYSAITEYLPHFHLDYFNRTGSSDRWSDRVASGDPNYPNLNLFSFYQIVLDKLRMTIHEPFELTDDYVRKSSTEDVGIALREALANSLIHADYFCKKSVRVEAYRGFYIFENPGEMKVSVEEFIRGGDSQPRNHTVTTLFRRAGLCERAGTGGPKIVQSATKNKFKMPDIISRDEKTCLKIWKIDLAESHPELTKEEKAIYKCIMKVGYSISHGEIQEKTGLSRYYVAEGIKVLISKNLIIQEGRARATRYALVEGTSEKLAQLQHIMKSLEDYYIK</sequence>
<dbReference type="InterPro" id="IPR038475">
    <property type="entry name" value="RecG_C_sf"/>
</dbReference>
<feature type="domain" description="Schlafen AlbA-2" evidence="1">
    <location>
        <begin position="9"/>
        <end position="133"/>
    </location>
</feature>